<dbReference type="EMBL" id="NIRI02000042">
    <property type="protein sequence ID" value="KAG5449615.1"/>
    <property type="molecule type" value="Genomic_DNA"/>
</dbReference>
<feature type="region of interest" description="Disordered" evidence="1">
    <location>
        <begin position="340"/>
        <end position="581"/>
    </location>
</feature>
<feature type="compositionally biased region" description="Basic and acidic residues" evidence="1">
    <location>
        <begin position="364"/>
        <end position="374"/>
    </location>
</feature>
<name>A0A419PFL3_CLOSI</name>
<feature type="compositionally biased region" description="Basic and acidic residues" evidence="1">
    <location>
        <begin position="456"/>
        <end position="470"/>
    </location>
</feature>
<evidence type="ECO:0000256" key="1">
    <source>
        <dbReference type="SAM" id="MobiDB-lite"/>
    </source>
</evidence>
<feature type="compositionally biased region" description="Basic and acidic residues" evidence="1">
    <location>
        <begin position="394"/>
        <end position="413"/>
    </location>
</feature>
<organism evidence="2 3">
    <name type="scientific">Clonorchis sinensis</name>
    <name type="common">Chinese liver fluke</name>
    <dbReference type="NCBI Taxonomy" id="79923"/>
    <lineage>
        <taxon>Eukaryota</taxon>
        <taxon>Metazoa</taxon>
        <taxon>Spiralia</taxon>
        <taxon>Lophotrochozoa</taxon>
        <taxon>Platyhelminthes</taxon>
        <taxon>Trematoda</taxon>
        <taxon>Digenea</taxon>
        <taxon>Opisthorchiida</taxon>
        <taxon>Opisthorchiata</taxon>
        <taxon>Opisthorchiidae</taxon>
        <taxon>Clonorchis</taxon>
    </lineage>
</organism>
<accession>A0A419PFL3</accession>
<gene>
    <name evidence="2" type="ORF">CSKR_104151</name>
</gene>
<reference evidence="2 3" key="1">
    <citation type="journal article" date="2018" name="Biotechnol. Adv.">
        <title>Improved genomic resources and new bioinformatic workflow for the carcinogenic parasite Clonorchis sinensis: Biotechnological implications.</title>
        <authorList>
            <person name="Wang D."/>
            <person name="Korhonen P.K."/>
            <person name="Gasser R.B."/>
            <person name="Young N.D."/>
        </authorList>
    </citation>
    <scope>NUCLEOTIDE SEQUENCE [LARGE SCALE GENOMIC DNA]</scope>
    <source>
        <strain evidence="2">Cs-k2</strain>
    </source>
</reference>
<comment type="caution">
    <text evidence="2">The sequence shown here is derived from an EMBL/GenBank/DDBJ whole genome shotgun (WGS) entry which is preliminary data.</text>
</comment>
<dbReference type="AlphaFoldDB" id="A0A419PFL3"/>
<evidence type="ECO:0000313" key="2">
    <source>
        <dbReference type="EMBL" id="KAG5449615.1"/>
    </source>
</evidence>
<feature type="region of interest" description="Disordered" evidence="1">
    <location>
        <begin position="30"/>
        <end position="49"/>
    </location>
</feature>
<feature type="compositionally biased region" description="Polar residues" evidence="1">
    <location>
        <begin position="259"/>
        <end position="268"/>
    </location>
</feature>
<evidence type="ECO:0000313" key="3">
    <source>
        <dbReference type="Proteomes" id="UP000286415"/>
    </source>
</evidence>
<dbReference type="InParanoid" id="A0A419PFL3"/>
<sequence length="671" mass="74866">MAKPTQPHRQTPSVTETDLLRTLGKVHRSAPNISLAAPAMPAHPRSRMDDDIQKSRHNILLDQKSFNIKRTQSFHTINEGFSGATLPSKPLRLVESSVQPPINARVRPPESLTIYYMGRPMSARASIGHPQTTAGEIGFVTGDPGPLGLVGQRWYPPKPESPETRRAPYPINDFYRNYSTVQKDYREQREWEPRKHWGFSQSHAHGQELAAQIDYRPTALHRSASARLPYPLRMTPMHSNLQYSESRPEERFPSSNESQSAWSHSKSGSEIGFINGTQSHTRQQASNFASERKMQSECPTFLSVLPVRFYPPNANRAELILPAQKTKTSDSVNQISDVKEEGLESGEIQKLKDKQTPVNPENQETEKSVKHEEFQPNITLKIKPTQPLAATPKEQCHAEELNKITQKKDDKKSKPAAPESPPSKFITNQGPRRARSCSLDHTPQESPTNQSFKPFKLTEQKTVHPPESKKSLSTRPSRIPKLRIPSISVAHPPDRSSKKELVPAAPVEELSPSADYPTTSAAQPTFEQSQTNLPSGDYTEQSEEPSSKEESDLSETQEDLLPHPATKPVTEATFLSPASLQPPLKSILKRSTSVSQLSSLVSPLSTTKPPSKQFLGIKRTQSARTLVEKDSAQLKNPSSEKRVGFDIRSNSILEFYPYDSTDESVSLGSEE</sequence>
<protein>
    <submittedName>
        <fullName evidence="2">Uncharacterized protein</fullName>
    </submittedName>
</protein>
<feature type="compositionally biased region" description="Basic and acidic residues" evidence="1">
    <location>
        <begin position="340"/>
        <end position="355"/>
    </location>
</feature>
<feature type="region of interest" description="Disordered" evidence="1">
    <location>
        <begin position="241"/>
        <end position="274"/>
    </location>
</feature>
<dbReference type="OrthoDB" id="6259822at2759"/>
<feature type="compositionally biased region" description="Basic and acidic residues" evidence="1">
    <location>
        <begin position="492"/>
        <end position="501"/>
    </location>
</feature>
<reference evidence="2 3" key="2">
    <citation type="journal article" date="2021" name="Genomics">
        <title>High-quality reference genome for Clonorchis sinensis.</title>
        <authorList>
            <person name="Young N.D."/>
            <person name="Stroehlein A.J."/>
            <person name="Kinkar L."/>
            <person name="Wang T."/>
            <person name="Sohn W.M."/>
            <person name="Chang B.C.H."/>
            <person name="Kaur P."/>
            <person name="Weisz D."/>
            <person name="Dudchenko O."/>
            <person name="Aiden E.L."/>
            <person name="Korhonen P.K."/>
            <person name="Gasser R.B."/>
        </authorList>
    </citation>
    <scope>NUCLEOTIDE SEQUENCE [LARGE SCALE GENOMIC DNA]</scope>
    <source>
        <strain evidence="2">Cs-k2</strain>
    </source>
</reference>
<keyword evidence="3" id="KW-1185">Reference proteome</keyword>
<dbReference type="Proteomes" id="UP000286415">
    <property type="component" value="Unassembled WGS sequence"/>
</dbReference>
<feature type="compositionally biased region" description="Polar residues" evidence="1">
    <location>
        <begin position="439"/>
        <end position="452"/>
    </location>
</feature>
<feature type="compositionally biased region" description="Polar residues" evidence="1">
    <location>
        <begin position="516"/>
        <end position="534"/>
    </location>
</feature>
<proteinExistence type="predicted"/>